<reference evidence="1 2" key="1">
    <citation type="journal article" date="2011" name="Cell">
        <title>The monarch butterfly genome yields insights into long-distance migration.</title>
        <authorList>
            <person name="Zhan S."/>
            <person name="Merlin C."/>
            <person name="Boore J.L."/>
            <person name="Reppert S.M."/>
        </authorList>
    </citation>
    <scope>NUCLEOTIDE SEQUENCE [LARGE SCALE GENOMIC DNA]</scope>
    <source>
        <strain evidence="1">F-2</strain>
    </source>
</reference>
<evidence type="ECO:0000313" key="2">
    <source>
        <dbReference type="Proteomes" id="UP000007151"/>
    </source>
</evidence>
<name>A0A212FC28_DANPL</name>
<dbReference type="EMBL" id="AGBW02009237">
    <property type="protein sequence ID" value="OWR51292.1"/>
    <property type="molecule type" value="Genomic_DNA"/>
</dbReference>
<dbReference type="KEGG" id="dpl:KGM_205972"/>
<accession>A0A212FC28</accession>
<dbReference type="Proteomes" id="UP000007151">
    <property type="component" value="Unassembled WGS sequence"/>
</dbReference>
<keyword evidence="2" id="KW-1185">Reference proteome</keyword>
<sequence>MPAPCEPCKDSCKESCKDDCSCKDKGCDDCAPKGVGALQTRRFPKSSNATHP</sequence>
<organism evidence="1 2">
    <name type="scientific">Danaus plexippus plexippus</name>
    <dbReference type="NCBI Taxonomy" id="278856"/>
    <lineage>
        <taxon>Eukaryota</taxon>
        <taxon>Metazoa</taxon>
        <taxon>Ecdysozoa</taxon>
        <taxon>Arthropoda</taxon>
        <taxon>Hexapoda</taxon>
        <taxon>Insecta</taxon>
        <taxon>Pterygota</taxon>
        <taxon>Neoptera</taxon>
        <taxon>Endopterygota</taxon>
        <taxon>Lepidoptera</taxon>
        <taxon>Glossata</taxon>
        <taxon>Ditrysia</taxon>
        <taxon>Papilionoidea</taxon>
        <taxon>Nymphalidae</taxon>
        <taxon>Danainae</taxon>
        <taxon>Danaini</taxon>
        <taxon>Danaina</taxon>
        <taxon>Danaus</taxon>
        <taxon>Danaus</taxon>
    </lineage>
</organism>
<protein>
    <recommendedName>
        <fullName evidence="3">Metallothionein</fullName>
    </recommendedName>
</protein>
<proteinExistence type="predicted"/>
<evidence type="ECO:0000313" key="1">
    <source>
        <dbReference type="EMBL" id="OWR51292.1"/>
    </source>
</evidence>
<dbReference type="AlphaFoldDB" id="A0A212FC28"/>
<dbReference type="InParanoid" id="A0A212FC28"/>
<gene>
    <name evidence="1" type="ORF">KGM_205972</name>
</gene>
<evidence type="ECO:0008006" key="3">
    <source>
        <dbReference type="Google" id="ProtNLM"/>
    </source>
</evidence>
<comment type="caution">
    <text evidence="1">The sequence shown here is derived from an EMBL/GenBank/DDBJ whole genome shotgun (WGS) entry which is preliminary data.</text>
</comment>